<name>A0A6L6QH99_9BURK</name>
<reference evidence="3 4" key="1">
    <citation type="submission" date="2019-11" db="EMBL/GenBank/DDBJ databases">
        <title>Type strains purchased from KCTC, JCM and DSMZ.</title>
        <authorList>
            <person name="Lu H."/>
        </authorList>
    </citation>
    <scope>NUCLEOTIDE SEQUENCE [LARGE SCALE GENOMIC DNA]</scope>
    <source>
        <strain evidence="3 4">JCM 31587</strain>
    </source>
</reference>
<dbReference type="SUPFAM" id="SSF48452">
    <property type="entry name" value="TPR-like"/>
    <property type="match status" value="1"/>
</dbReference>
<dbReference type="Gene3D" id="3.30.70.2390">
    <property type="match status" value="1"/>
</dbReference>
<organism evidence="3 4">
    <name type="scientific">Massilia eburnea</name>
    <dbReference type="NCBI Taxonomy" id="1776165"/>
    <lineage>
        <taxon>Bacteria</taxon>
        <taxon>Pseudomonadati</taxon>
        <taxon>Pseudomonadota</taxon>
        <taxon>Betaproteobacteria</taxon>
        <taxon>Burkholderiales</taxon>
        <taxon>Oxalobacteraceae</taxon>
        <taxon>Telluria group</taxon>
        <taxon>Massilia</taxon>
    </lineage>
</organism>
<dbReference type="Pfam" id="PF13399">
    <property type="entry name" value="LytR_C"/>
    <property type="match status" value="1"/>
</dbReference>
<evidence type="ECO:0000256" key="1">
    <source>
        <dbReference type="SAM" id="SignalP"/>
    </source>
</evidence>
<dbReference type="SMART" id="SM00028">
    <property type="entry name" value="TPR"/>
    <property type="match status" value="2"/>
</dbReference>
<comment type="caution">
    <text evidence="3">The sequence shown here is derived from an EMBL/GenBank/DDBJ whole genome shotgun (WGS) entry which is preliminary data.</text>
</comment>
<dbReference type="PROSITE" id="PS51257">
    <property type="entry name" value="PROKAR_LIPOPROTEIN"/>
    <property type="match status" value="1"/>
</dbReference>
<dbReference type="OrthoDB" id="128717at2"/>
<proteinExistence type="predicted"/>
<accession>A0A6L6QH99</accession>
<evidence type="ECO:0000313" key="3">
    <source>
        <dbReference type="EMBL" id="MTW11277.1"/>
    </source>
</evidence>
<dbReference type="InterPro" id="IPR019734">
    <property type="entry name" value="TPR_rpt"/>
</dbReference>
<dbReference type="EMBL" id="WNKX01000007">
    <property type="protein sequence ID" value="MTW11277.1"/>
    <property type="molecule type" value="Genomic_DNA"/>
</dbReference>
<evidence type="ECO:0000259" key="2">
    <source>
        <dbReference type="Pfam" id="PF13399"/>
    </source>
</evidence>
<evidence type="ECO:0000313" key="4">
    <source>
        <dbReference type="Proteomes" id="UP000472320"/>
    </source>
</evidence>
<dbReference type="InterPro" id="IPR011990">
    <property type="entry name" value="TPR-like_helical_dom_sf"/>
</dbReference>
<feature type="signal peptide" evidence="1">
    <location>
        <begin position="1"/>
        <end position="21"/>
    </location>
</feature>
<feature type="domain" description="LytR/CpsA/Psr regulator C-terminal" evidence="2">
    <location>
        <begin position="376"/>
        <end position="460"/>
    </location>
</feature>
<dbReference type="RefSeq" id="WP_155454232.1">
    <property type="nucleotide sequence ID" value="NZ_WNKX01000007.1"/>
</dbReference>
<keyword evidence="1" id="KW-0732">Signal</keyword>
<keyword evidence="4" id="KW-1185">Reference proteome</keyword>
<dbReference type="Gene3D" id="1.25.40.10">
    <property type="entry name" value="Tetratricopeptide repeat domain"/>
    <property type="match status" value="1"/>
</dbReference>
<protein>
    <recommendedName>
        <fullName evidence="2">LytR/CpsA/Psr regulator C-terminal domain-containing protein</fullName>
    </recommendedName>
</protein>
<dbReference type="Proteomes" id="UP000472320">
    <property type="component" value="Unassembled WGS sequence"/>
</dbReference>
<sequence>MIKLKPIALAAMGCGLLSACSAPPPSRPLALQPVVRGDMPGNQAASWNRLARFHHERGQLALALGAYAQSLALDSNQLEARNAVAVIEAQRGDLESARKALVALVNDYPGEAQPHTNLGYVLYLMGDNAGASQVLRRAMALGAGPKAFQNLQLAEAAMGKAPSAEDAQLAAAHAAPRAAEPPVSATAATASGADAAPSVVPLAAPLAASSGAMPSATARAAQAAPAALPAAATPVAATAAPSVAPAPAPATVAAVAPAVVAVTAPVPTPAPVMPTVPVRKMAAPLEAAPLAAAKPAPIQIVPDTPNATRSAPDQLTVLPSSREIANHMELVKLNASVYELKARVAPDPVIASAPVAAVVPKPAVQAVPKAEKVRMVRLEVANGNGVTGMARRFRSLLGQMGIPVDRLSNDKPYKQVATTIQYSPGFEKQAASLQKALQGKAQLTSKQLASSDVRLVLGKDARVSLTAATEAAGLSLVAMQEDSNN</sequence>
<dbReference type="InterPro" id="IPR027381">
    <property type="entry name" value="LytR/CpsA/Psr_C"/>
</dbReference>
<feature type="chain" id="PRO_5026688102" description="LytR/CpsA/Psr regulator C-terminal domain-containing protein" evidence="1">
    <location>
        <begin position="22"/>
        <end position="485"/>
    </location>
</feature>
<gene>
    <name evidence="3" type="ORF">GM658_11800</name>
</gene>
<dbReference type="AlphaFoldDB" id="A0A6L6QH99"/>